<sequence length="217" mass="23982">MPDTRAACRTPGHKEKTTRYYSRCLTYCEYGRVQIQSSMATIIVASGISALVARSVQGHKKCLVNMGKRAVTSHMSGQVHETRIAAKKSTACISASSLTGSNKVHGHHCSIYILLCSNCIYLCSSCVYLCGSCVHMCGSCIYLQTRIPSLQRYQQWRLLGSSMLSAQKQVLGLKRVSAKSLRRCSQTVAQRRKCNLVGQKWHTLHALGLHHVPSQAH</sequence>
<evidence type="ECO:0000313" key="1">
    <source>
        <dbReference type="EMBL" id="KAJ8893042.1"/>
    </source>
</evidence>
<gene>
    <name evidence="1" type="ORF">PR048_005623</name>
</gene>
<proteinExistence type="predicted"/>
<evidence type="ECO:0000313" key="2">
    <source>
        <dbReference type="Proteomes" id="UP001159363"/>
    </source>
</evidence>
<keyword evidence="2" id="KW-1185">Reference proteome</keyword>
<protein>
    <submittedName>
        <fullName evidence="1">Uncharacterized protein</fullName>
    </submittedName>
</protein>
<dbReference type="EMBL" id="JARBHB010000002">
    <property type="protein sequence ID" value="KAJ8893042.1"/>
    <property type="molecule type" value="Genomic_DNA"/>
</dbReference>
<dbReference type="Proteomes" id="UP001159363">
    <property type="component" value="Chromosome 2"/>
</dbReference>
<comment type="caution">
    <text evidence="1">The sequence shown here is derived from an EMBL/GenBank/DDBJ whole genome shotgun (WGS) entry which is preliminary data.</text>
</comment>
<reference evidence="1 2" key="1">
    <citation type="submission" date="2023-02" db="EMBL/GenBank/DDBJ databases">
        <title>LHISI_Scaffold_Assembly.</title>
        <authorList>
            <person name="Stuart O.P."/>
            <person name="Cleave R."/>
            <person name="Magrath M.J.L."/>
            <person name="Mikheyev A.S."/>
        </authorList>
    </citation>
    <scope>NUCLEOTIDE SEQUENCE [LARGE SCALE GENOMIC DNA]</scope>
    <source>
        <strain evidence="1">Daus_M_001</strain>
        <tissue evidence="1">Leg muscle</tissue>
    </source>
</reference>
<accession>A0ABQ9I8N7</accession>
<organism evidence="1 2">
    <name type="scientific">Dryococelus australis</name>
    <dbReference type="NCBI Taxonomy" id="614101"/>
    <lineage>
        <taxon>Eukaryota</taxon>
        <taxon>Metazoa</taxon>
        <taxon>Ecdysozoa</taxon>
        <taxon>Arthropoda</taxon>
        <taxon>Hexapoda</taxon>
        <taxon>Insecta</taxon>
        <taxon>Pterygota</taxon>
        <taxon>Neoptera</taxon>
        <taxon>Polyneoptera</taxon>
        <taxon>Phasmatodea</taxon>
        <taxon>Verophasmatodea</taxon>
        <taxon>Anareolatae</taxon>
        <taxon>Phasmatidae</taxon>
        <taxon>Eurycanthinae</taxon>
        <taxon>Dryococelus</taxon>
    </lineage>
</organism>
<name>A0ABQ9I8N7_9NEOP</name>